<dbReference type="GO" id="GO:0071031">
    <property type="term" value="P:nuclear mRNA surveillance of mRNA 3'-end processing"/>
    <property type="evidence" value="ECO:0007669"/>
    <property type="project" value="TreeGrafter"/>
</dbReference>
<dbReference type="GO" id="GO:0000175">
    <property type="term" value="F:3'-5'-RNA exonuclease activity"/>
    <property type="evidence" value="ECO:0007669"/>
    <property type="project" value="TreeGrafter"/>
</dbReference>
<dbReference type="PANTHER" id="PTHR23355">
    <property type="entry name" value="RIBONUCLEASE"/>
    <property type="match status" value="1"/>
</dbReference>
<protein>
    <submittedName>
        <fullName evidence="3">Exosome complex exonuclease RRP44-like</fullName>
    </submittedName>
</protein>
<dbReference type="InterPro" id="IPR050180">
    <property type="entry name" value="RNR_Ribonuclease"/>
</dbReference>
<dbReference type="SUPFAM" id="SSF50249">
    <property type="entry name" value="Nucleic acid-binding proteins"/>
    <property type="match status" value="2"/>
</dbReference>
<feature type="domain" description="RNB" evidence="1">
    <location>
        <begin position="3"/>
        <end position="143"/>
    </location>
</feature>
<evidence type="ECO:0000259" key="1">
    <source>
        <dbReference type="Pfam" id="PF00773"/>
    </source>
</evidence>
<dbReference type="RefSeq" id="XP_032800030.1">
    <property type="nucleotide sequence ID" value="XM_032944139.1"/>
</dbReference>
<dbReference type="Pfam" id="PF00773">
    <property type="entry name" value="RNB"/>
    <property type="match status" value="1"/>
</dbReference>
<evidence type="ECO:0000313" key="3">
    <source>
        <dbReference type="RefSeq" id="XP_032800030.1"/>
    </source>
</evidence>
<dbReference type="GO" id="GO:0000176">
    <property type="term" value="C:nuclear exosome (RNase complex)"/>
    <property type="evidence" value="ECO:0007669"/>
    <property type="project" value="TreeGrafter"/>
</dbReference>
<reference evidence="3" key="1">
    <citation type="submission" date="2025-08" db="UniProtKB">
        <authorList>
            <consortium name="RefSeq"/>
        </authorList>
    </citation>
    <scope>IDENTIFICATION</scope>
    <source>
        <tissue evidence="3">Sperm</tissue>
    </source>
</reference>
<sequence length="242" mass="27206">MDSETHDPIDLQTKELKETNSMVEEFMLLANISVAERIVDEFPECALLRRHPSPPPSNYDILVKAAKSKNIEIQVDSAKALAESLDRAAVQGAPPYLNTLLRILATRCMMQAIYFCSGMEPDTHHYVLATAIYTHFTSPIRRLVFSCIWEMTPKAEIVSTRFTKSIINSKASLTYAEAQLMMDDAGRKDPVTSSLRGLNSLAKILKQRRIQNGALTLASPEVRFHMDSETHDPIDLQTKELK</sequence>
<dbReference type="GO" id="GO:0016075">
    <property type="term" value="P:rRNA catabolic process"/>
    <property type="evidence" value="ECO:0007669"/>
    <property type="project" value="TreeGrafter"/>
</dbReference>
<keyword evidence="2" id="KW-1185">Reference proteome</keyword>
<name>A0AAJ7WJM3_PETMA</name>
<dbReference type="InterPro" id="IPR001900">
    <property type="entry name" value="RNase_II/R"/>
</dbReference>
<dbReference type="AlphaFoldDB" id="A0AAJ7WJM3"/>
<dbReference type="Proteomes" id="UP001318040">
    <property type="component" value="Unplaced"/>
</dbReference>
<dbReference type="GO" id="GO:0003723">
    <property type="term" value="F:RNA binding"/>
    <property type="evidence" value="ECO:0007669"/>
    <property type="project" value="InterPro"/>
</dbReference>
<proteinExistence type="predicted"/>
<dbReference type="KEGG" id="pmrn:116937009"/>
<evidence type="ECO:0000313" key="2">
    <source>
        <dbReference type="Proteomes" id="UP001318040"/>
    </source>
</evidence>
<accession>A0AAJ7WJM3</accession>
<dbReference type="GO" id="GO:0000177">
    <property type="term" value="C:cytoplasmic exosome (RNase complex)"/>
    <property type="evidence" value="ECO:0007669"/>
    <property type="project" value="TreeGrafter"/>
</dbReference>
<gene>
    <name evidence="3" type="primary">LOC116937009</name>
</gene>
<organism evidence="2 3">
    <name type="scientific">Petromyzon marinus</name>
    <name type="common">Sea lamprey</name>
    <dbReference type="NCBI Taxonomy" id="7757"/>
    <lineage>
        <taxon>Eukaryota</taxon>
        <taxon>Metazoa</taxon>
        <taxon>Chordata</taxon>
        <taxon>Craniata</taxon>
        <taxon>Vertebrata</taxon>
        <taxon>Cyclostomata</taxon>
        <taxon>Hyperoartia</taxon>
        <taxon>Petromyzontiformes</taxon>
        <taxon>Petromyzontidae</taxon>
        <taxon>Petromyzon</taxon>
    </lineage>
</organism>
<dbReference type="PANTHER" id="PTHR23355:SF35">
    <property type="entry name" value="EXOSOME COMPLEX EXONUCLEASE RRP44"/>
    <property type="match status" value="1"/>
</dbReference>
<dbReference type="GO" id="GO:0004519">
    <property type="term" value="F:endonuclease activity"/>
    <property type="evidence" value="ECO:0007669"/>
    <property type="project" value="TreeGrafter"/>
</dbReference>
<dbReference type="InterPro" id="IPR012340">
    <property type="entry name" value="NA-bd_OB-fold"/>
</dbReference>